<evidence type="ECO:0000313" key="2">
    <source>
        <dbReference type="Proteomes" id="UP001065298"/>
    </source>
</evidence>
<dbReference type="Proteomes" id="UP001065298">
    <property type="component" value="Chromosome 10"/>
</dbReference>
<organism evidence="1 2">
    <name type="scientific">Fusarium keratoplasticum</name>
    <dbReference type="NCBI Taxonomy" id="1328300"/>
    <lineage>
        <taxon>Eukaryota</taxon>
        <taxon>Fungi</taxon>
        <taxon>Dikarya</taxon>
        <taxon>Ascomycota</taxon>
        <taxon>Pezizomycotina</taxon>
        <taxon>Sordariomycetes</taxon>
        <taxon>Hypocreomycetidae</taxon>
        <taxon>Hypocreales</taxon>
        <taxon>Nectriaceae</taxon>
        <taxon>Fusarium</taxon>
        <taxon>Fusarium solani species complex</taxon>
    </lineage>
</organism>
<sequence>MSAEVIIGIDIGASGTGVAWSKRGTGEIKFLLWDETPDMVDSNQTILSRPRGVREWFKLDLDKGLEGVDKARRPYASFMEKLHEEISGRYASEMLGKTPWEEARLRFLFSVPATWDAPTVEAFRDFASAAGFDSPCGHSLDIGLTEPQAVAAFQLCCDEATFRFEIGRSTYPQRDVADDRDFCLLEVQQDQSGQRYAVELQPASGNAIGSVYTDEGFEDKAKEALQPLHPGSSPTVDYIAWNMRRSPAFQGAKHEFGVSQDPIPPFPLSDYMGDLEGPLQHEKFVFDRLDMKGLFDTQVRLLKQHIVRSASWLKGHRDSRNHIDYVLLSGGLGSSAYVKQEIEKVCANFGREEHKFPCRAAFGVLCGVPDSRWVEAKWKPILKWAKKKDLPKTKDSATGKELYQFVDWFLTKDTMIDNGKAIDYVSQTLGSMRVHLSRVDESAIERPRGPKGLFHKAMAEMHIRDSFVKVKFVIEAKIGPAHASFQFFDASKSKKLSEPVNFRLKDKDVGLVPFSTGLTHVEEEAEIAA</sequence>
<protein>
    <submittedName>
        <fullName evidence="1">Uncharacterized protein</fullName>
    </submittedName>
</protein>
<comment type="caution">
    <text evidence="1">The sequence shown here is derived from an EMBL/GenBank/DDBJ whole genome shotgun (WGS) entry which is preliminary data.</text>
</comment>
<dbReference type="EMBL" id="CM046512">
    <property type="protein sequence ID" value="KAI8655090.1"/>
    <property type="molecule type" value="Genomic_DNA"/>
</dbReference>
<proteinExistence type="predicted"/>
<name>A0ACC0QI82_9HYPO</name>
<keyword evidence="2" id="KW-1185">Reference proteome</keyword>
<evidence type="ECO:0000313" key="1">
    <source>
        <dbReference type="EMBL" id="KAI8655090.1"/>
    </source>
</evidence>
<gene>
    <name evidence="1" type="ORF">NCS57_01256700</name>
</gene>
<reference evidence="1" key="1">
    <citation type="submission" date="2022-06" db="EMBL/GenBank/DDBJ databases">
        <title>Fusarium solani species complex genomes reveal bases of compartmentalisation and animal pathogenesis.</title>
        <authorList>
            <person name="Tsai I.J."/>
        </authorList>
    </citation>
    <scope>NUCLEOTIDE SEQUENCE</scope>
    <source>
        <strain evidence="1">Fu6.1</strain>
    </source>
</reference>
<accession>A0ACC0QI82</accession>